<dbReference type="PANTHER" id="PTHR30093">
    <property type="entry name" value="GENERAL SECRETION PATHWAY PROTEIN G"/>
    <property type="match status" value="1"/>
</dbReference>
<accession>A0A432MNE9</accession>
<reference evidence="3 4" key="2">
    <citation type="submission" date="2019-01" db="EMBL/GenBank/DDBJ databases">
        <title>Tautonia sociabilis, a novel thermotolerant planctomycete of Isosphaeraceae family, isolated from a 4000 m deep subterranean habitat.</title>
        <authorList>
            <person name="Kovaleva O.L."/>
            <person name="Elcheninov A.G."/>
            <person name="Van Heerden E."/>
            <person name="Toshchakov S.V."/>
            <person name="Novikov A."/>
            <person name="Bonch-Osmolovskaya E.A."/>
            <person name="Kublanov I.V."/>
        </authorList>
    </citation>
    <scope>NUCLEOTIDE SEQUENCE [LARGE SCALE GENOMIC DNA]</scope>
    <source>
        <strain evidence="3 4">GM2012</strain>
    </source>
</reference>
<dbReference type="NCBIfam" id="TIGR02532">
    <property type="entry name" value="IV_pilin_GFxxxE"/>
    <property type="match status" value="1"/>
</dbReference>
<dbReference type="Pfam" id="PF07963">
    <property type="entry name" value="N_methyl"/>
    <property type="match status" value="1"/>
</dbReference>
<feature type="domain" description="DUF1559" evidence="2">
    <location>
        <begin position="35"/>
        <end position="382"/>
    </location>
</feature>
<dbReference type="RefSeq" id="WP_126724552.1">
    <property type="nucleotide sequence ID" value="NZ_RYZH01000009.1"/>
</dbReference>
<name>A0A432MNE9_9BACT</name>
<dbReference type="InterPro" id="IPR011453">
    <property type="entry name" value="DUF1559"/>
</dbReference>
<feature type="region of interest" description="Disordered" evidence="1">
    <location>
        <begin position="401"/>
        <end position="424"/>
    </location>
</feature>
<keyword evidence="4" id="KW-1185">Reference proteome</keyword>
<dbReference type="Gene3D" id="3.30.700.10">
    <property type="entry name" value="Glycoprotein, Type 4 Pilin"/>
    <property type="match status" value="1"/>
</dbReference>
<dbReference type="AlphaFoldDB" id="A0A432MNE9"/>
<gene>
    <name evidence="3" type="ORF">TsocGM_06245</name>
</gene>
<dbReference type="EMBL" id="RYZH01000009">
    <property type="protein sequence ID" value="RUL88625.1"/>
    <property type="molecule type" value="Genomic_DNA"/>
</dbReference>
<comment type="caution">
    <text evidence="3">The sequence shown here is derived from an EMBL/GenBank/DDBJ whole genome shotgun (WGS) entry which is preliminary data.</text>
</comment>
<evidence type="ECO:0000256" key="1">
    <source>
        <dbReference type="SAM" id="MobiDB-lite"/>
    </source>
</evidence>
<protein>
    <submittedName>
        <fullName evidence="3">DUF1559 domain-containing protein</fullName>
    </submittedName>
</protein>
<dbReference type="InterPro" id="IPR012902">
    <property type="entry name" value="N_methyl_site"/>
</dbReference>
<proteinExistence type="predicted"/>
<reference evidence="3 4" key="1">
    <citation type="submission" date="2018-12" db="EMBL/GenBank/DDBJ databases">
        <authorList>
            <person name="Toschakov S.V."/>
        </authorList>
    </citation>
    <scope>NUCLEOTIDE SEQUENCE [LARGE SCALE GENOMIC DNA]</scope>
    <source>
        <strain evidence="3 4">GM2012</strain>
    </source>
</reference>
<evidence type="ECO:0000259" key="2">
    <source>
        <dbReference type="Pfam" id="PF07596"/>
    </source>
</evidence>
<dbReference type="PANTHER" id="PTHR30093:SF2">
    <property type="entry name" value="TYPE II SECRETION SYSTEM PROTEIN H"/>
    <property type="match status" value="1"/>
</dbReference>
<evidence type="ECO:0000313" key="4">
    <source>
        <dbReference type="Proteomes" id="UP000280296"/>
    </source>
</evidence>
<dbReference type="Pfam" id="PF07596">
    <property type="entry name" value="SBP_bac_10"/>
    <property type="match status" value="1"/>
</dbReference>
<dbReference type="SUPFAM" id="SSF54523">
    <property type="entry name" value="Pili subunits"/>
    <property type="match status" value="1"/>
</dbReference>
<evidence type="ECO:0000313" key="3">
    <source>
        <dbReference type="EMBL" id="RUL88625.1"/>
    </source>
</evidence>
<sequence>MSTRHRRPGFTLIELLVVIAIIGVLVGLLLPAVNAAREAGRRTQCMNNQRNIGLGLLGYMNAKNNFPNSVTWGEPANATYPVALGGNPSAIGGYEANDLSFVPAATAGLPHDVGPLHSWVVDILPYIDNQSLFNDWNRNQVYFSTAVNNATNNLTISSTDIGILTCPNDDTVIQEAGNLSYVVNSGFNRYWYSGNGWNGAVQPAVTGHTVMFGATAEEARNNAKKTGVFWPGTLAGNKPWDYKTTPSAITDGASTTVMLTENTLAGATQNNTQYAGGVVTNWACAHPNFVAFMASDNVCTSGDGSTTCTSGQLAPAPNPSTGKVIDGPGWALANNKATMENINGGRAVPTEGGFPFPNSLHPGIIICVMCDGSTKIINDTIDGTVWAKVITPSGENLPATVQGGGSPMPGFKQLPVSADQITGN</sequence>
<dbReference type="OrthoDB" id="269098at2"/>
<organism evidence="3 4">
    <name type="scientific">Tautonia sociabilis</name>
    <dbReference type="NCBI Taxonomy" id="2080755"/>
    <lineage>
        <taxon>Bacteria</taxon>
        <taxon>Pseudomonadati</taxon>
        <taxon>Planctomycetota</taxon>
        <taxon>Planctomycetia</taxon>
        <taxon>Isosphaerales</taxon>
        <taxon>Isosphaeraceae</taxon>
        <taxon>Tautonia</taxon>
    </lineage>
</organism>
<dbReference type="InterPro" id="IPR045584">
    <property type="entry name" value="Pilin-like"/>
</dbReference>
<dbReference type="Proteomes" id="UP000280296">
    <property type="component" value="Unassembled WGS sequence"/>
</dbReference>